<proteinExistence type="predicted"/>
<evidence type="ECO:0000256" key="1">
    <source>
        <dbReference type="SAM" id="MobiDB-lite"/>
    </source>
</evidence>
<dbReference type="AlphaFoldDB" id="A0A9P6F471"/>
<name>A0A9P6F471_9FUNG</name>
<gene>
    <name evidence="2" type="ORF">EC957_002675</name>
</gene>
<evidence type="ECO:0000313" key="2">
    <source>
        <dbReference type="EMBL" id="KAF9541775.1"/>
    </source>
</evidence>
<dbReference type="EMBL" id="JAAAXW010000156">
    <property type="protein sequence ID" value="KAF9541775.1"/>
    <property type="molecule type" value="Genomic_DNA"/>
</dbReference>
<dbReference type="InterPro" id="IPR032675">
    <property type="entry name" value="LRR_dom_sf"/>
</dbReference>
<comment type="caution">
    <text evidence="2">The sequence shown here is derived from an EMBL/GenBank/DDBJ whole genome shotgun (WGS) entry which is preliminary data.</text>
</comment>
<feature type="region of interest" description="Disordered" evidence="1">
    <location>
        <begin position="97"/>
        <end position="119"/>
    </location>
</feature>
<feature type="compositionally biased region" description="Polar residues" evidence="1">
    <location>
        <begin position="1"/>
        <end position="19"/>
    </location>
</feature>
<evidence type="ECO:0000313" key="3">
    <source>
        <dbReference type="Proteomes" id="UP000723463"/>
    </source>
</evidence>
<protein>
    <recommendedName>
        <fullName evidence="4">F-box domain-containing protein</fullName>
    </recommendedName>
</protein>
<feature type="region of interest" description="Disordered" evidence="1">
    <location>
        <begin position="1"/>
        <end position="20"/>
    </location>
</feature>
<evidence type="ECO:0008006" key="4">
    <source>
        <dbReference type="Google" id="ProtNLM"/>
    </source>
</evidence>
<sequence>MQTLPNHSHTLPPQPQAHQAHTLHADKLQAAGLAMSTVSYIATPPLPVSVKALGIPEIASLVGRHLSKIDLASCALVAHIWFQVFTPLVWKSIEAGRPTSSHRHDHNDRDDTHRGSTHHHLSLSKYGAFIRTLAIIPEPENTTVSDLDLIFECPAVNSLIQLTVNLERGASDAVGSVVRRNQDTLRLLKLVFQMDKRQRPPGWLGERMFEFPRVAPCLHSLFLEYWCMSKRELVLILKGCLNLKLLSFGNITILDRQDEADKQAVGDNANCGGAHPNNKDIPGDIDEDFQHQSIETFRMCSRLCPILEYLPKIKLLEFYRFDRQIKDEELERFCASLRTHCPDLQDIWAFGFECSMLPAILDSLPRLVNFRGSSDLPTVLSMLDHALTLEEANLSDYTERTYLPLQFLESCPRLRTFWTGHSLTTMDEVQHSLKRGWACQLTLEELRLSIFKLTPVLIEAIMQELNAERAPNSRQQRASRLRAARGDVTLEECERQKEQQLQDAILALSPEQQAFRQQFTAFLVTLDKLERLNFGTGWYSLARRSPAAAVAAAAASLSSSSS</sequence>
<reference evidence="2" key="1">
    <citation type="journal article" date="2020" name="Fungal Divers.">
        <title>Resolving the Mortierellaceae phylogeny through synthesis of multi-gene phylogenetics and phylogenomics.</title>
        <authorList>
            <person name="Vandepol N."/>
            <person name="Liber J."/>
            <person name="Desiro A."/>
            <person name="Na H."/>
            <person name="Kennedy M."/>
            <person name="Barry K."/>
            <person name="Grigoriev I.V."/>
            <person name="Miller A.N."/>
            <person name="O'Donnell K."/>
            <person name="Stajich J.E."/>
            <person name="Bonito G."/>
        </authorList>
    </citation>
    <scope>NUCLEOTIDE SEQUENCE</scope>
    <source>
        <strain evidence="2">NRRL 2591</strain>
    </source>
</reference>
<dbReference type="SUPFAM" id="SSF52047">
    <property type="entry name" value="RNI-like"/>
    <property type="match status" value="1"/>
</dbReference>
<dbReference type="Proteomes" id="UP000723463">
    <property type="component" value="Unassembled WGS sequence"/>
</dbReference>
<organism evidence="2 3">
    <name type="scientific">Mortierella hygrophila</name>
    <dbReference type="NCBI Taxonomy" id="979708"/>
    <lineage>
        <taxon>Eukaryota</taxon>
        <taxon>Fungi</taxon>
        <taxon>Fungi incertae sedis</taxon>
        <taxon>Mucoromycota</taxon>
        <taxon>Mortierellomycotina</taxon>
        <taxon>Mortierellomycetes</taxon>
        <taxon>Mortierellales</taxon>
        <taxon>Mortierellaceae</taxon>
        <taxon>Mortierella</taxon>
    </lineage>
</organism>
<keyword evidence="3" id="KW-1185">Reference proteome</keyword>
<feature type="compositionally biased region" description="Basic and acidic residues" evidence="1">
    <location>
        <begin position="105"/>
        <end position="114"/>
    </location>
</feature>
<accession>A0A9P6F471</accession>
<dbReference type="Gene3D" id="3.80.10.10">
    <property type="entry name" value="Ribonuclease Inhibitor"/>
    <property type="match status" value="1"/>
</dbReference>